<evidence type="ECO:0000256" key="1">
    <source>
        <dbReference type="SAM" id="MobiDB-lite"/>
    </source>
</evidence>
<dbReference type="OrthoDB" id="6156608at2759"/>
<dbReference type="Proteomes" id="UP000822476">
    <property type="component" value="Unassembled WGS sequence"/>
</dbReference>
<evidence type="ECO:0000313" key="2">
    <source>
        <dbReference type="EMBL" id="KAF7251353.1"/>
    </source>
</evidence>
<accession>A0A8S9YR10</accession>
<proteinExistence type="predicted"/>
<evidence type="ECO:0000313" key="3">
    <source>
        <dbReference type="Proteomes" id="UP000822476"/>
    </source>
</evidence>
<sequence>MGRWPEGGQQGNRSKQIDGECSKPCRFYVPSVNASRVEPAPSINVRLCSGVVNALLDTVASCSLLLPEFTQEFHRREDSRKLKVANGAILRS</sequence>
<name>A0A8S9YR10_9TREM</name>
<protein>
    <submittedName>
        <fullName evidence="2">Uncharacterized protein</fullName>
    </submittedName>
</protein>
<keyword evidence="3" id="KW-1185">Reference proteome</keyword>
<feature type="region of interest" description="Disordered" evidence="1">
    <location>
        <begin position="1"/>
        <end position="20"/>
    </location>
</feature>
<reference evidence="2" key="1">
    <citation type="submission" date="2019-07" db="EMBL/GenBank/DDBJ databases">
        <title>Annotation for the trematode Paragonimus miyazaki's.</title>
        <authorList>
            <person name="Choi Y.-J."/>
        </authorList>
    </citation>
    <scope>NUCLEOTIDE SEQUENCE</scope>
    <source>
        <strain evidence="2">Japan</strain>
    </source>
</reference>
<comment type="caution">
    <text evidence="2">The sequence shown here is derived from an EMBL/GenBank/DDBJ whole genome shotgun (WGS) entry which is preliminary data.</text>
</comment>
<organism evidence="2 3">
    <name type="scientific">Paragonimus skrjabini miyazakii</name>
    <dbReference type="NCBI Taxonomy" id="59628"/>
    <lineage>
        <taxon>Eukaryota</taxon>
        <taxon>Metazoa</taxon>
        <taxon>Spiralia</taxon>
        <taxon>Lophotrochozoa</taxon>
        <taxon>Platyhelminthes</taxon>
        <taxon>Trematoda</taxon>
        <taxon>Digenea</taxon>
        <taxon>Plagiorchiida</taxon>
        <taxon>Troglotremata</taxon>
        <taxon>Troglotrematidae</taxon>
        <taxon>Paragonimus</taxon>
    </lineage>
</organism>
<gene>
    <name evidence="2" type="ORF">EG68_08954</name>
</gene>
<dbReference type="AlphaFoldDB" id="A0A8S9YR10"/>
<dbReference type="EMBL" id="JTDE01005127">
    <property type="protein sequence ID" value="KAF7251353.1"/>
    <property type="molecule type" value="Genomic_DNA"/>
</dbReference>